<dbReference type="InterPro" id="IPR051329">
    <property type="entry name" value="NIR_SIR_4Fe-4S"/>
</dbReference>
<dbReference type="EMBL" id="JBHUFZ010000011">
    <property type="protein sequence ID" value="MFD1889641.1"/>
    <property type="molecule type" value="Genomic_DNA"/>
</dbReference>
<gene>
    <name evidence="8" type="ORF">ACFSCS_05475</name>
</gene>
<evidence type="ECO:0000256" key="4">
    <source>
        <dbReference type="ARBA" id="ARBA00023002"/>
    </source>
</evidence>
<sequence length="288" mass="30896">MRTRPDRCPGVLRPWPADDGLLVRIRLVAGRLTTDQLRQLSRASQDFGDGIVRSTNRANLQLRAFGDDGTGHLRPEALAAITATGLLPSPRHDLVRNIMASPLTGIAGGRADLRGLVDELDRLLLAYDSLTGLPGKFLFVLDDGRGDVLAHPCDLGIVALDERIGQLRIGSGWGDVVELDRAPGILVELAAAFVAKRGEQPTAPWHVAEMETGFRPPQSPEPGLPPVLGSLPFGPVEQAPGWRHEPFGEAGLDAAQVERITTGVDQLLVTPWHGVLVPPPVVEREAVA</sequence>
<proteinExistence type="predicted"/>
<keyword evidence="6" id="KW-0411">Iron-sulfur</keyword>
<evidence type="ECO:0000256" key="5">
    <source>
        <dbReference type="ARBA" id="ARBA00023004"/>
    </source>
</evidence>
<keyword evidence="1" id="KW-0004">4Fe-4S</keyword>
<evidence type="ECO:0000256" key="2">
    <source>
        <dbReference type="ARBA" id="ARBA00022617"/>
    </source>
</evidence>
<keyword evidence="3" id="KW-0479">Metal-binding</keyword>
<evidence type="ECO:0000256" key="6">
    <source>
        <dbReference type="ARBA" id="ARBA00023014"/>
    </source>
</evidence>
<evidence type="ECO:0000256" key="1">
    <source>
        <dbReference type="ARBA" id="ARBA00022485"/>
    </source>
</evidence>
<dbReference type="PANTHER" id="PTHR32439:SF9">
    <property type="entry name" value="BLR3264 PROTEIN"/>
    <property type="match status" value="1"/>
</dbReference>
<organism evidence="8 9">
    <name type="scientific">Luteococcus peritonei</name>
    <dbReference type="NCBI Taxonomy" id="88874"/>
    <lineage>
        <taxon>Bacteria</taxon>
        <taxon>Bacillati</taxon>
        <taxon>Actinomycetota</taxon>
        <taxon>Actinomycetes</taxon>
        <taxon>Propionibacteriales</taxon>
        <taxon>Propionibacteriaceae</taxon>
        <taxon>Luteococcus</taxon>
    </lineage>
</organism>
<accession>A0ABW4RTP4</accession>
<keyword evidence="4" id="KW-0560">Oxidoreductase</keyword>
<feature type="domain" description="Nitrite/Sulfite reductase ferredoxin-like" evidence="7">
    <location>
        <begin position="19"/>
        <end position="63"/>
    </location>
</feature>
<dbReference type="InterPro" id="IPR036136">
    <property type="entry name" value="Nit/Sulf_reduc_fer-like_dom_sf"/>
</dbReference>
<comment type="caution">
    <text evidence="8">The sequence shown here is derived from an EMBL/GenBank/DDBJ whole genome shotgun (WGS) entry which is preliminary data.</text>
</comment>
<keyword evidence="5" id="KW-0408">Iron</keyword>
<reference evidence="9" key="1">
    <citation type="journal article" date="2019" name="Int. J. Syst. Evol. Microbiol.">
        <title>The Global Catalogue of Microorganisms (GCM) 10K type strain sequencing project: providing services to taxonomists for standard genome sequencing and annotation.</title>
        <authorList>
            <consortium name="The Broad Institute Genomics Platform"/>
            <consortium name="The Broad Institute Genome Sequencing Center for Infectious Disease"/>
            <person name="Wu L."/>
            <person name="Ma J."/>
        </authorList>
    </citation>
    <scope>NUCLEOTIDE SEQUENCE [LARGE SCALE GENOMIC DNA]</scope>
    <source>
        <strain evidence="9">CAIM 431</strain>
    </source>
</reference>
<protein>
    <submittedName>
        <fullName evidence="8">Nitrite reductase</fullName>
    </submittedName>
</protein>
<keyword evidence="2" id="KW-0349">Heme</keyword>
<dbReference type="Pfam" id="PF03460">
    <property type="entry name" value="NIR_SIR_ferr"/>
    <property type="match status" value="1"/>
</dbReference>
<dbReference type="SUPFAM" id="SSF55124">
    <property type="entry name" value="Nitrite/Sulfite reductase N-terminal domain-like"/>
    <property type="match status" value="1"/>
</dbReference>
<dbReference type="InterPro" id="IPR045854">
    <property type="entry name" value="NO2/SO3_Rdtase_4Fe4S_sf"/>
</dbReference>
<dbReference type="Proteomes" id="UP001597326">
    <property type="component" value="Unassembled WGS sequence"/>
</dbReference>
<dbReference type="RefSeq" id="WP_343872700.1">
    <property type="nucleotide sequence ID" value="NZ_BAAAIX010000009.1"/>
</dbReference>
<evidence type="ECO:0000313" key="9">
    <source>
        <dbReference type="Proteomes" id="UP001597326"/>
    </source>
</evidence>
<evidence type="ECO:0000256" key="3">
    <source>
        <dbReference type="ARBA" id="ARBA00022723"/>
    </source>
</evidence>
<dbReference type="InterPro" id="IPR005117">
    <property type="entry name" value="NiRdtase/SiRdtase_haem-b_fer"/>
</dbReference>
<dbReference type="SUPFAM" id="SSF56014">
    <property type="entry name" value="Nitrite and sulphite reductase 4Fe-4S domain-like"/>
    <property type="match status" value="1"/>
</dbReference>
<evidence type="ECO:0000313" key="8">
    <source>
        <dbReference type="EMBL" id="MFD1889641.1"/>
    </source>
</evidence>
<evidence type="ECO:0000259" key="7">
    <source>
        <dbReference type="Pfam" id="PF03460"/>
    </source>
</evidence>
<keyword evidence="9" id="KW-1185">Reference proteome</keyword>
<name>A0ABW4RTP4_9ACTN</name>
<dbReference type="Gene3D" id="3.90.480.20">
    <property type="match status" value="1"/>
</dbReference>
<dbReference type="PANTHER" id="PTHR32439">
    <property type="entry name" value="FERREDOXIN--NITRITE REDUCTASE, CHLOROPLASTIC"/>
    <property type="match status" value="1"/>
</dbReference>